<evidence type="ECO:0000313" key="2">
    <source>
        <dbReference type="Proteomes" id="UP001162480"/>
    </source>
</evidence>
<proteinExistence type="predicted"/>
<reference evidence="1" key="1">
    <citation type="submission" date="2023-08" db="EMBL/GenBank/DDBJ databases">
        <authorList>
            <person name="Alioto T."/>
            <person name="Alioto T."/>
            <person name="Gomez Garrido J."/>
        </authorList>
    </citation>
    <scope>NUCLEOTIDE SEQUENCE</scope>
</reference>
<gene>
    <name evidence="1" type="ORF">OCTVUL_1B029768</name>
</gene>
<evidence type="ECO:0000313" key="1">
    <source>
        <dbReference type="EMBL" id="CAI9724866.1"/>
    </source>
</evidence>
<dbReference type="AlphaFoldDB" id="A0AA36F3Z8"/>
<organism evidence="1 2">
    <name type="scientific">Octopus vulgaris</name>
    <name type="common">Common octopus</name>
    <dbReference type="NCBI Taxonomy" id="6645"/>
    <lineage>
        <taxon>Eukaryota</taxon>
        <taxon>Metazoa</taxon>
        <taxon>Spiralia</taxon>
        <taxon>Lophotrochozoa</taxon>
        <taxon>Mollusca</taxon>
        <taxon>Cephalopoda</taxon>
        <taxon>Coleoidea</taxon>
        <taxon>Octopodiformes</taxon>
        <taxon>Octopoda</taxon>
        <taxon>Incirrata</taxon>
        <taxon>Octopodidae</taxon>
        <taxon>Octopus</taxon>
    </lineage>
</organism>
<protein>
    <submittedName>
        <fullName evidence="1">Uncharacterized protein</fullName>
    </submittedName>
</protein>
<dbReference type="Proteomes" id="UP001162480">
    <property type="component" value="Chromosome 6"/>
</dbReference>
<keyword evidence="2" id="KW-1185">Reference proteome</keyword>
<dbReference type="EMBL" id="OX597819">
    <property type="protein sequence ID" value="CAI9724866.1"/>
    <property type="molecule type" value="Genomic_DNA"/>
</dbReference>
<sequence>MLRHSCRNSKYRHLKRLRKSRNAPCFRKRACTKEDCIRGIEEKVNNMKRTFVSDCGTLPDNAIIQLCLLK</sequence>
<name>A0AA36F3Z8_OCTVU</name>
<accession>A0AA36F3Z8</accession>